<organism evidence="1 2">
    <name type="scientific">Rosistilla oblonga</name>
    <dbReference type="NCBI Taxonomy" id="2527990"/>
    <lineage>
        <taxon>Bacteria</taxon>
        <taxon>Pseudomonadati</taxon>
        <taxon>Planctomycetota</taxon>
        <taxon>Planctomycetia</taxon>
        <taxon>Pirellulales</taxon>
        <taxon>Pirellulaceae</taxon>
        <taxon>Rosistilla</taxon>
    </lineage>
</organism>
<accession>A0A518IT21</accession>
<dbReference type="AlphaFoldDB" id="A0A518IT21"/>
<evidence type="ECO:0000313" key="2">
    <source>
        <dbReference type="Proteomes" id="UP000316770"/>
    </source>
</evidence>
<keyword evidence="2" id="KW-1185">Reference proteome</keyword>
<name>A0A518IT21_9BACT</name>
<dbReference type="EMBL" id="CP036318">
    <property type="protein sequence ID" value="QDV56236.1"/>
    <property type="molecule type" value="Genomic_DNA"/>
</dbReference>
<protein>
    <submittedName>
        <fullName evidence="1">Uncharacterized protein</fullName>
    </submittedName>
</protein>
<proteinExistence type="predicted"/>
<reference evidence="1 2" key="1">
    <citation type="submission" date="2019-02" db="EMBL/GenBank/DDBJ databases">
        <title>Deep-cultivation of Planctomycetes and their phenomic and genomic characterization uncovers novel biology.</title>
        <authorList>
            <person name="Wiegand S."/>
            <person name="Jogler M."/>
            <person name="Boedeker C."/>
            <person name="Pinto D."/>
            <person name="Vollmers J."/>
            <person name="Rivas-Marin E."/>
            <person name="Kohn T."/>
            <person name="Peeters S.H."/>
            <person name="Heuer A."/>
            <person name="Rast P."/>
            <person name="Oberbeckmann S."/>
            <person name="Bunk B."/>
            <person name="Jeske O."/>
            <person name="Meyerdierks A."/>
            <person name="Storesund J.E."/>
            <person name="Kallscheuer N."/>
            <person name="Luecker S."/>
            <person name="Lage O.M."/>
            <person name="Pohl T."/>
            <person name="Merkel B.J."/>
            <person name="Hornburger P."/>
            <person name="Mueller R.-W."/>
            <person name="Bruemmer F."/>
            <person name="Labrenz M."/>
            <person name="Spormann A.M."/>
            <person name="Op den Camp H."/>
            <person name="Overmann J."/>
            <person name="Amann R."/>
            <person name="Jetten M.S.M."/>
            <person name="Mascher T."/>
            <person name="Medema M.H."/>
            <person name="Devos D.P."/>
            <person name="Kaster A.-K."/>
            <person name="Ovreas L."/>
            <person name="Rohde M."/>
            <person name="Galperin M.Y."/>
            <person name="Jogler C."/>
        </authorList>
    </citation>
    <scope>NUCLEOTIDE SEQUENCE [LARGE SCALE GENOMIC DNA]</scope>
    <source>
        <strain evidence="1 2">Mal33</strain>
    </source>
</reference>
<evidence type="ECO:0000313" key="1">
    <source>
        <dbReference type="EMBL" id="QDV56236.1"/>
    </source>
</evidence>
<gene>
    <name evidence="1" type="ORF">Mal33_22180</name>
</gene>
<dbReference type="RefSeq" id="WP_145284426.1">
    <property type="nucleotide sequence ID" value="NZ_CP036318.1"/>
</dbReference>
<dbReference type="Proteomes" id="UP000316770">
    <property type="component" value="Chromosome"/>
</dbReference>
<sequence>MGWLFRQDITRKDLIAERTESWERQSGETIVQSECLAHCFRGCGFSGVLWAVWERRFVKDGEDTEQRQRWITCDLIQYRRNSGWGYKDMDESMGPYYYSCPMKYLELVPIDEYGGNASWRKEVIEHHQRQREKRNPPAIIV</sequence>